<protein>
    <submittedName>
        <fullName evidence="6">Pyrroloquinoline quinone-dependent dehydrogenase</fullName>
    </submittedName>
</protein>
<evidence type="ECO:0000313" key="7">
    <source>
        <dbReference type="Proteomes" id="UP000653472"/>
    </source>
</evidence>
<evidence type="ECO:0000256" key="2">
    <source>
        <dbReference type="ARBA" id="ARBA00008156"/>
    </source>
</evidence>
<reference evidence="6" key="1">
    <citation type="submission" date="2020-03" db="EMBL/GenBank/DDBJ databases">
        <title>Solimonas marina sp. nov., isolated from deep seawater of the Pacific Ocean.</title>
        <authorList>
            <person name="Liu X."/>
            <person name="Lai Q."/>
            <person name="Sun F."/>
            <person name="Gai Y."/>
            <person name="Li G."/>
            <person name="Shao Z."/>
        </authorList>
    </citation>
    <scope>NUCLEOTIDE SEQUENCE</scope>
    <source>
        <strain evidence="6">C16B3</strain>
    </source>
</reference>
<dbReference type="PANTHER" id="PTHR32303:SF4">
    <property type="entry name" value="QUINOPROTEIN GLUCOSE DEHYDROGENASE"/>
    <property type="match status" value="1"/>
</dbReference>
<accession>A0A970B492</accession>
<dbReference type="Proteomes" id="UP000653472">
    <property type="component" value="Unassembled WGS sequence"/>
</dbReference>
<comment type="caution">
    <text evidence="6">The sequence shown here is derived from an EMBL/GenBank/DDBJ whole genome shotgun (WGS) entry which is preliminary data.</text>
</comment>
<keyword evidence="7" id="KW-1185">Reference proteome</keyword>
<proteinExistence type="inferred from homology"/>
<dbReference type="InterPro" id="IPR018391">
    <property type="entry name" value="PQQ_b-propeller_rpt"/>
</dbReference>
<name>A0A970B492_9GAMM</name>
<evidence type="ECO:0000313" key="6">
    <source>
        <dbReference type="EMBL" id="NKF22087.1"/>
    </source>
</evidence>
<evidence type="ECO:0000256" key="4">
    <source>
        <dbReference type="SAM" id="MobiDB-lite"/>
    </source>
</evidence>
<dbReference type="SMART" id="SM00564">
    <property type="entry name" value="PQQ"/>
    <property type="match status" value="5"/>
</dbReference>
<dbReference type="EMBL" id="JAAVXB010000003">
    <property type="protein sequence ID" value="NKF22087.1"/>
    <property type="molecule type" value="Genomic_DNA"/>
</dbReference>
<sequence length="632" mass="67212">MWGGASASAQTGPEAAAGWPAYGGDQGGTRFSPARQITPANVAKLVPAWTYSTGALKLHPDAVKRSAFENTPILADGKLFVCSPFNAVSALDPGTGKPIWHYDPQIRTQGMYYPNSFNCRGVAFWHAPRADAPCPERVILNTNDLRVIALDAQTGKPCESFGEHGVVHVVPEQAPARKAGMQITSAPAVANGMIIVGSSIDDNQRVAEVPGTVNAFDAETGALKWHFDVLSGSPGIKAGAANAWGPMSIDEKRGLVFVPTSSPSPDFWGGDRPGDDKYADSVVALRIADGSVAWSFQVTHHDVWDYDVAAQPTLATITYQGQQHDAVLQPTKQGLLFTLDRDTGKPIIPVVERPVPQDGAPGEKLSPTQPFPIAPRPLAASSITPDMAYGLTFWDRGKCRDMIAQAKHEGFYTPPSTQGTIIYPFTGGGTNWGGLAFNPDSDIAYVNTSNAMHLVTLIPAAKIKAAQEDQPHIEISAQAGAPYGMKREVMLSPLHMPCNPPPWGQLHAVDLHSGKVLWDVPLGTTADLAPMSQYVLGTIGSPNVGGPMVTAGGLVFIGAAMDDFLRAFDAHSGEELWKGRLPAGGQATPMSYMWKGRQYVVIAAGGHEKLGTKRGDAVVAYALPPTHEPDAR</sequence>
<feature type="region of interest" description="Disordered" evidence="4">
    <location>
        <begin position="351"/>
        <end position="370"/>
    </location>
</feature>
<dbReference type="PANTHER" id="PTHR32303">
    <property type="entry name" value="QUINOPROTEIN ALCOHOL DEHYDROGENASE (CYTOCHROME C)"/>
    <property type="match status" value="1"/>
</dbReference>
<dbReference type="GO" id="GO:0048038">
    <property type="term" value="F:quinone binding"/>
    <property type="evidence" value="ECO:0007669"/>
    <property type="project" value="InterPro"/>
</dbReference>
<comment type="cofactor">
    <cofactor evidence="1">
        <name>pyrroloquinoline quinone</name>
        <dbReference type="ChEBI" id="CHEBI:58442"/>
    </cofactor>
</comment>
<evidence type="ECO:0000259" key="5">
    <source>
        <dbReference type="Pfam" id="PF01011"/>
    </source>
</evidence>
<dbReference type="InterPro" id="IPR002372">
    <property type="entry name" value="PQQ_rpt_dom"/>
</dbReference>
<dbReference type="SUPFAM" id="SSF50998">
    <property type="entry name" value="Quinoprotein alcohol dehydrogenase-like"/>
    <property type="match status" value="1"/>
</dbReference>
<dbReference type="InterPro" id="IPR017511">
    <property type="entry name" value="PQQ_mDH"/>
</dbReference>
<feature type="region of interest" description="Disordered" evidence="4">
    <location>
        <begin position="1"/>
        <end position="23"/>
    </location>
</feature>
<evidence type="ECO:0000256" key="1">
    <source>
        <dbReference type="ARBA" id="ARBA00001931"/>
    </source>
</evidence>
<dbReference type="InterPro" id="IPR011047">
    <property type="entry name" value="Quinoprotein_ADH-like_sf"/>
</dbReference>
<dbReference type="AlphaFoldDB" id="A0A970B492"/>
<organism evidence="6 7">
    <name type="scientific">Solimonas marina</name>
    <dbReference type="NCBI Taxonomy" id="2714601"/>
    <lineage>
        <taxon>Bacteria</taxon>
        <taxon>Pseudomonadati</taxon>
        <taxon>Pseudomonadota</taxon>
        <taxon>Gammaproteobacteria</taxon>
        <taxon>Nevskiales</taxon>
        <taxon>Nevskiaceae</taxon>
        <taxon>Solimonas</taxon>
    </lineage>
</organism>
<evidence type="ECO:0000256" key="3">
    <source>
        <dbReference type="ARBA" id="ARBA00023002"/>
    </source>
</evidence>
<dbReference type="GO" id="GO:0016020">
    <property type="term" value="C:membrane"/>
    <property type="evidence" value="ECO:0007669"/>
    <property type="project" value="InterPro"/>
</dbReference>
<comment type="similarity">
    <text evidence="2">Belongs to the bacterial PQQ dehydrogenase family.</text>
</comment>
<dbReference type="GO" id="GO:0008876">
    <property type="term" value="F:quinoprotein glucose dehydrogenase activity"/>
    <property type="evidence" value="ECO:0007669"/>
    <property type="project" value="TreeGrafter"/>
</dbReference>
<keyword evidence="3" id="KW-0560">Oxidoreductase</keyword>
<feature type="domain" description="Pyrrolo-quinoline quinone repeat" evidence="5">
    <location>
        <begin position="19"/>
        <end position="600"/>
    </location>
</feature>
<dbReference type="CDD" id="cd10280">
    <property type="entry name" value="PQQ_mGDH"/>
    <property type="match status" value="1"/>
</dbReference>
<gene>
    <name evidence="6" type="ORF">G7Y82_07140</name>
</gene>
<dbReference type="Gene3D" id="2.140.10.10">
    <property type="entry name" value="Quinoprotein alcohol dehydrogenase-like superfamily"/>
    <property type="match status" value="2"/>
</dbReference>
<dbReference type="Pfam" id="PF01011">
    <property type="entry name" value="PQQ"/>
    <property type="match status" value="1"/>
</dbReference>